<evidence type="ECO:0000313" key="11">
    <source>
        <dbReference type="Proteomes" id="UP000542210"/>
    </source>
</evidence>
<evidence type="ECO:0000256" key="7">
    <source>
        <dbReference type="ARBA" id="ARBA00023136"/>
    </source>
</evidence>
<dbReference type="Pfam" id="PF18967">
    <property type="entry name" value="PycTM"/>
    <property type="match status" value="1"/>
</dbReference>
<evidence type="ECO:0000256" key="5">
    <source>
        <dbReference type="ARBA" id="ARBA00022989"/>
    </source>
</evidence>
<dbReference type="AlphaFoldDB" id="A0A7W7D827"/>
<organism evidence="10 11">
    <name type="scientific">Sphaerisporangium siamense</name>
    <dbReference type="NCBI Taxonomy" id="795645"/>
    <lineage>
        <taxon>Bacteria</taxon>
        <taxon>Bacillati</taxon>
        <taxon>Actinomycetota</taxon>
        <taxon>Actinomycetes</taxon>
        <taxon>Streptosporangiales</taxon>
        <taxon>Streptosporangiaceae</taxon>
        <taxon>Sphaerisporangium</taxon>
    </lineage>
</organism>
<feature type="domain" description="Pycsar effector protein" evidence="9">
    <location>
        <begin position="50"/>
        <end position="204"/>
    </location>
</feature>
<dbReference type="RefSeq" id="WP_184880992.1">
    <property type="nucleotide sequence ID" value="NZ_BOOV01000007.1"/>
</dbReference>
<keyword evidence="7 8" id="KW-0472">Membrane</keyword>
<evidence type="ECO:0000256" key="2">
    <source>
        <dbReference type="ARBA" id="ARBA00022475"/>
    </source>
</evidence>
<evidence type="ECO:0000256" key="6">
    <source>
        <dbReference type="ARBA" id="ARBA00023118"/>
    </source>
</evidence>
<evidence type="ECO:0000259" key="9">
    <source>
        <dbReference type="Pfam" id="PF18967"/>
    </source>
</evidence>
<keyword evidence="11" id="KW-1185">Reference proteome</keyword>
<dbReference type="InterPro" id="IPR036259">
    <property type="entry name" value="MFS_trans_sf"/>
</dbReference>
<name>A0A7W7D827_9ACTN</name>
<sequence>MRFTICLPLVGGGRPEEWSQNVLRRLRNAGAGREAPAARGEAESAALAHAGRLMAEVRDEINRADAKAQVLLGVAGVGLGAVAGGLFAGDWSPYDLSNAVEWLWWTGVAAALGALACLSGAVYPRTGTRRAAKPSIASYYGDIARFESVRSLASALLGAARPDLRQVSDQLRKLSRIAHRKYVLIRWGFWLLSVAVGCTVAAVVADQFL</sequence>
<comment type="subcellular location">
    <subcellularLocation>
        <location evidence="1">Cell membrane</location>
    </subcellularLocation>
</comment>
<accession>A0A7W7D827</accession>
<protein>
    <recommendedName>
        <fullName evidence="9">Pycsar effector protein domain-containing protein</fullName>
    </recommendedName>
</protein>
<gene>
    <name evidence="10" type="ORF">BJ982_003275</name>
</gene>
<evidence type="ECO:0000256" key="3">
    <source>
        <dbReference type="ARBA" id="ARBA00022692"/>
    </source>
</evidence>
<evidence type="ECO:0000256" key="1">
    <source>
        <dbReference type="ARBA" id="ARBA00004236"/>
    </source>
</evidence>
<keyword evidence="6" id="KW-0051">Antiviral defense</keyword>
<dbReference type="EMBL" id="JACHND010000001">
    <property type="protein sequence ID" value="MBB4701731.1"/>
    <property type="molecule type" value="Genomic_DNA"/>
</dbReference>
<keyword evidence="5 8" id="KW-1133">Transmembrane helix</keyword>
<evidence type="ECO:0000256" key="8">
    <source>
        <dbReference type="SAM" id="Phobius"/>
    </source>
</evidence>
<dbReference type="GO" id="GO:0005886">
    <property type="term" value="C:plasma membrane"/>
    <property type="evidence" value="ECO:0007669"/>
    <property type="project" value="UniProtKB-SubCell"/>
</dbReference>
<dbReference type="GO" id="GO:0000166">
    <property type="term" value="F:nucleotide binding"/>
    <property type="evidence" value="ECO:0007669"/>
    <property type="project" value="UniProtKB-KW"/>
</dbReference>
<keyword evidence="3 8" id="KW-0812">Transmembrane</keyword>
<feature type="transmembrane region" description="Helical" evidence="8">
    <location>
        <begin position="102"/>
        <end position="123"/>
    </location>
</feature>
<dbReference type="SUPFAM" id="SSF103473">
    <property type="entry name" value="MFS general substrate transporter"/>
    <property type="match status" value="1"/>
</dbReference>
<dbReference type="InterPro" id="IPR043760">
    <property type="entry name" value="PycTM_dom"/>
</dbReference>
<evidence type="ECO:0000256" key="4">
    <source>
        <dbReference type="ARBA" id="ARBA00022741"/>
    </source>
</evidence>
<feature type="transmembrane region" description="Helical" evidence="8">
    <location>
        <begin position="70"/>
        <end position="90"/>
    </location>
</feature>
<keyword evidence="4" id="KW-0547">Nucleotide-binding</keyword>
<reference evidence="10 11" key="1">
    <citation type="submission" date="2020-08" db="EMBL/GenBank/DDBJ databases">
        <title>Sequencing the genomes of 1000 actinobacteria strains.</title>
        <authorList>
            <person name="Klenk H.-P."/>
        </authorList>
    </citation>
    <scope>NUCLEOTIDE SEQUENCE [LARGE SCALE GENOMIC DNA]</scope>
    <source>
        <strain evidence="10 11">DSM 45784</strain>
    </source>
</reference>
<dbReference type="Proteomes" id="UP000542210">
    <property type="component" value="Unassembled WGS sequence"/>
</dbReference>
<keyword evidence="2" id="KW-1003">Cell membrane</keyword>
<proteinExistence type="predicted"/>
<dbReference type="GO" id="GO:0051607">
    <property type="term" value="P:defense response to virus"/>
    <property type="evidence" value="ECO:0007669"/>
    <property type="project" value="UniProtKB-KW"/>
</dbReference>
<evidence type="ECO:0000313" key="10">
    <source>
        <dbReference type="EMBL" id="MBB4701731.1"/>
    </source>
</evidence>
<feature type="transmembrane region" description="Helical" evidence="8">
    <location>
        <begin position="183"/>
        <end position="205"/>
    </location>
</feature>
<comment type="caution">
    <text evidence="10">The sequence shown here is derived from an EMBL/GenBank/DDBJ whole genome shotgun (WGS) entry which is preliminary data.</text>
</comment>